<dbReference type="InterPro" id="IPR014550">
    <property type="entry name" value="UCP028704_OpgC"/>
</dbReference>
<proteinExistence type="predicted"/>
<keyword evidence="2" id="KW-1185">Reference proteome</keyword>
<organism evidence="1 2">
    <name type="scientific">Armatimonas rosea</name>
    <dbReference type="NCBI Taxonomy" id="685828"/>
    <lineage>
        <taxon>Bacteria</taxon>
        <taxon>Bacillati</taxon>
        <taxon>Armatimonadota</taxon>
        <taxon>Armatimonadia</taxon>
        <taxon>Armatimonadales</taxon>
        <taxon>Armatimonadaceae</taxon>
        <taxon>Armatimonas</taxon>
    </lineage>
</organism>
<evidence type="ECO:0000313" key="1">
    <source>
        <dbReference type="EMBL" id="MBB6053966.1"/>
    </source>
</evidence>
<accession>A0A7W9SW82</accession>
<sequence>MKAMPRPPKPPDIAELMRLHHFLLEYKDERIGGKPLFESLTALAHAVAAHELVPTKMSSLISMVEQGVKGKRSFKEERRIALRQAVVERIKHRAPEHLDELIKDFDFYSYVVEKVRRHPYETTSGRNLAPGELIGAAFVIVPHVRDVVATDRGLALVRMFIAAYGLSGRDVPAHFNQKHILAFADDADIFVFLSTVVSESVYEELGERGRPIRQEQVQKVWARMEVLFRKKSLLFALLPSPYCLSAVTVYDCDKEQGKTMVLSYGGGSFRFIQLYGQFRKGYLQLYHDLMDGRIEGASFVDPSHFHEKIIYQLISASAAV</sequence>
<dbReference type="Proteomes" id="UP000520814">
    <property type="component" value="Unassembled WGS sequence"/>
</dbReference>
<dbReference type="Pfam" id="PF10129">
    <property type="entry name" value="OpgC_C"/>
    <property type="match status" value="1"/>
</dbReference>
<dbReference type="RefSeq" id="WP_184204048.1">
    <property type="nucleotide sequence ID" value="NZ_JACHGW010000010.1"/>
</dbReference>
<dbReference type="AlphaFoldDB" id="A0A7W9SW82"/>
<gene>
    <name evidence="1" type="ORF">HNQ39_005813</name>
</gene>
<comment type="caution">
    <text evidence="1">The sequence shown here is derived from an EMBL/GenBank/DDBJ whole genome shotgun (WGS) entry which is preliminary data.</text>
</comment>
<protein>
    <submittedName>
        <fullName evidence="1">Uncharacterized protein</fullName>
    </submittedName>
</protein>
<dbReference type="EMBL" id="JACHGW010000010">
    <property type="protein sequence ID" value="MBB6053966.1"/>
    <property type="molecule type" value="Genomic_DNA"/>
</dbReference>
<evidence type="ECO:0000313" key="2">
    <source>
        <dbReference type="Proteomes" id="UP000520814"/>
    </source>
</evidence>
<reference evidence="1 2" key="1">
    <citation type="submission" date="2020-08" db="EMBL/GenBank/DDBJ databases">
        <title>Genomic Encyclopedia of Type Strains, Phase IV (KMG-IV): sequencing the most valuable type-strain genomes for metagenomic binning, comparative biology and taxonomic classification.</title>
        <authorList>
            <person name="Goeker M."/>
        </authorList>
    </citation>
    <scope>NUCLEOTIDE SEQUENCE [LARGE SCALE GENOMIC DNA]</scope>
    <source>
        <strain evidence="1 2">DSM 23562</strain>
    </source>
</reference>
<name>A0A7W9SW82_ARMRO</name>